<name>A0ABY4YSV9_9MICO</name>
<keyword evidence="2" id="KW-0238">DNA-binding</keyword>
<keyword evidence="3" id="KW-0804">Transcription</keyword>
<dbReference type="InterPro" id="IPR018062">
    <property type="entry name" value="HTH_AraC-typ_CS"/>
</dbReference>
<dbReference type="InterPro" id="IPR009057">
    <property type="entry name" value="Homeodomain-like_sf"/>
</dbReference>
<organism evidence="5 6">
    <name type="scientific">Ornithinimicrobium faecis</name>
    <dbReference type="NCBI Taxonomy" id="2934158"/>
    <lineage>
        <taxon>Bacteria</taxon>
        <taxon>Bacillati</taxon>
        <taxon>Actinomycetota</taxon>
        <taxon>Actinomycetes</taxon>
        <taxon>Micrococcales</taxon>
        <taxon>Ornithinimicrobiaceae</taxon>
        <taxon>Ornithinimicrobium</taxon>
    </lineage>
</organism>
<dbReference type="Pfam" id="PF12833">
    <property type="entry name" value="HTH_18"/>
    <property type="match status" value="1"/>
</dbReference>
<dbReference type="InterPro" id="IPR018060">
    <property type="entry name" value="HTH_AraC"/>
</dbReference>
<protein>
    <submittedName>
        <fullName evidence="5">AraC family transcriptional regulator</fullName>
    </submittedName>
</protein>
<reference evidence="5" key="1">
    <citation type="submission" date="2022-06" db="EMBL/GenBank/DDBJ databases">
        <title>Ornithinimicrobium HY1793.</title>
        <authorList>
            <person name="Huang Y."/>
        </authorList>
    </citation>
    <scope>NUCLEOTIDE SEQUENCE</scope>
    <source>
        <strain evidence="5">HY1793</strain>
    </source>
</reference>
<dbReference type="Proteomes" id="UP001056455">
    <property type="component" value="Chromosome"/>
</dbReference>
<keyword evidence="1" id="KW-0805">Transcription regulation</keyword>
<dbReference type="PANTHER" id="PTHR46796">
    <property type="entry name" value="HTH-TYPE TRANSCRIPTIONAL ACTIVATOR RHAS-RELATED"/>
    <property type="match status" value="1"/>
</dbReference>
<gene>
    <name evidence="5" type="ORF">NF556_20085</name>
</gene>
<dbReference type="InterPro" id="IPR050204">
    <property type="entry name" value="AraC_XylS_family_regulators"/>
</dbReference>
<dbReference type="SUPFAM" id="SSF46689">
    <property type="entry name" value="Homeodomain-like"/>
    <property type="match status" value="2"/>
</dbReference>
<evidence type="ECO:0000256" key="1">
    <source>
        <dbReference type="ARBA" id="ARBA00023015"/>
    </source>
</evidence>
<dbReference type="Gene3D" id="1.10.10.60">
    <property type="entry name" value="Homeodomain-like"/>
    <property type="match status" value="2"/>
</dbReference>
<dbReference type="PANTHER" id="PTHR46796:SF13">
    <property type="entry name" value="HTH-TYPE TRANSCRIPTIONAL ACTIVATOR RHAS"/>
    <property type="match status" value="1"/>
</dbReference>
<dbReference type="RefSeq" id="WP_252592960.1">
    <property type="nucleotide sequence ID" value="NZ_CP099489.1"/>
</dbReference>
<dbReference type="PROSITE" id="PS01124">
    <property type="entry name" value="HTH_ARAC_FAMILY_2"/>
    <property type="match status" value="1"/>
</dbReference>
<sequence length="329" mass="34717">MSGTDSLTGVDVLEALLDGPRARGAFLLRALLDPPWSLRIEDDAPLTVIAPLHASLWVCPDDGEPVAVPQGSVAIVRGPEHYTVTDTPGTRPDVVVYPGGRCTSTADGRGLWDERSLGVRTWGDAGGSAQILVGSYEGHGEASRPLLSALPRVAVHDPGPDGSPLLDVLVSELAVEAPGQRALLDRLLDVLLISTLRSWFSMQASEGPGWFRAQQDPAVGAALTLLHREVAHPWTVEELADRVGISRAALGRRFTAIVGEAPMGYLTTWRLALAADRLTSSDATVAAVARQVGYATPFSLSTAFKRAYGVSPQQYRQAPPPSLVAGAGG</sequence>
<dbReference type="Pfam" id="PF12852">
    <property type="entry name" value="Cupin_6"/>
    <property type="match status" value="1"/>
</dbReference>
<evidence type="ECO:0000313" key="6">
    <source>
        <dbReference type="Proteomes" id="UP001056455"/>
    </source>
</evidence>
<evidence type="ECO:0000313" key="5">
    <source>
        <dbReference type="EMBL" id="USQ79856.1"/>
    </source>
</evidence>
<dbReference type="PROSITE" id="PS00041">
    <property type="entry name" value="HTH_ARAC_FAMILY_1"/>
    <property type="match status" value="1"/>
</dbReference>
<dbReference type="InterPro" id="IPR032783">
    <property type="entry name" value="AraC_lig"/>
</dbReference>
<evidence type="ECO:0000256" key="2">
    <source>
        <dbReference type="ARBA" id="ARBA00023125"/>
    </source>
</evidence>
<dbReference type="EMBL" id="CP099489">
    <property type="protein sequence ID" value="USQ79856.1"/>
    <property type="molecule type" value="Genomic_DNA"/>
</dbReference>
<proteinExistence type="predicted"/>
<evidence type="ECO:0000259" key="4">
    <source>
        <dbReference type="PROSITE" id="PS01124"/>
    </source>
</evidence>
<feature type="domain" description="HTH araC/xylS-type" evidence="4">
    <location>
        <begin position="220"/>
        <end position="318"/>
    </location>
</feature>
<accession>A0ABY4YSV9</accession>
<evidence type="ECO:0000256" key="3">
    <source>
        <dbReference type="ARBA" id="ARBA00023163"/>
    </source>
</evidence>
<dbReference type="SMART" id="SM00342">
    <property type="entry name" value="HTH_ARAC"/>
    <property type="match status" value="1"/>
</dbReference>
<keyword evidence="6" id="KW-1185">Reference proteome</keyword>